<sequence>MARSGLIHLHCGDAAAAVHRRSGLPGEVRVWRDSPSVGPWTAVPEELRALRAWWWGVPPSEIRDLPQLENLSRTEEPVLWFGPDPWEQACLLWVLAELPERTLPDLVPLPQGVGRMSPAALPRCFAERTLLGEDTLRECRALWEQFLAKGWGALGDAEVATLPWLGPALARLAEDHPASGPGRTRRQVQALVEAGVRDLPALMQALGRLEDPRYGAWFGDLFVARMLEAMGVRV</sequence>
<gene>
    <name evidence="1" type="ORF">IPP58_04345</name>
</gene>
<evidence type="ECO:0000313" key="1">
    <source>
        <dbReference type="EMBL" id="MBK9795714.1"/>
    </source>
</evidence>
<dbReference type="Proteomes" id="UP000886657">
    <property type="component" value="Unassembled WGS sequence"/>
</dbReference>
<proteinExistence type="predicted"/>
<organism evidence="1 2">
    <name type="scientific">Candidatus Geothrix skivensis</name>
    <dbReference type="NCBI Taxonomy" id="2954439"/>
    <lineage>
        <taxon>Bacteria</taxon>
        <taxon>Pseudomonadati</taxon>
        <taxon>Acidobacteriota</taxon>
        <taxon>Holophagae</taxon>
        <taxon>Holophagales</taxon>
        <taxon>Holophagaceae</taxon>
        <taxon>Geothrix</taxon>
    </lineage>
</organism>
<comment type="caution">
    <text evidence="1">The sequence shown here is derived from an EMBL/GenBank/DDBJ whole genome shotgun (WGS) entry which is preliminary data.</text>
</comment>
<reference evidence="1" key="1">
    <citation type="submission" date="2020-10" db="EMBL/GenBank/DDBJ databases">
        <title>Connecting structure to function with the recovery of over 1000 high-quality activated sludge metagenome-assembled genomes encoding full-length rRNA genes using long-read sequencing.</title>
        <authorList>
            <person name="Singleton C.M."/>
            <person name="Petriglieri F."/>
            <person name="Kristensen J.M."/>
            <person name="Kirkegaard R.H."/>
            <person name="Michaelsen T.Y."/>
            <person name="Andersen M.H."/>
            <person name="Karst S.M."/>
            <person name="Dueholm M.S."/>
            <person name="Nielsen P.H."/>
            <person name="Albertsen M."/>
        </authorList>
    </citation>
    <scope>NUCLEOTIDE SEQUENCE</scope>
    <source>
        <strain evidence="1">Skiv_18-Q3-R9-52_MAXAC.067</strain>
    </source>
</reference>
<accession>A0A9D7SDQ8</accession>
<dbReference type="EMBL" id="JADKIO010000005">
    <property type="protein sequence ID" value="MBK9795714.1"/>
    <property type="molecule type" value="Genomic_DNA"/>
</dbReference>
<dbReference type="AlphaFoldDB" id="A0A9D7SDQ8"/>
<evidence type="ECO:0000313" key="2">
    <source>
        <dbReference type="Proteomes" id="UP000886657"/>
    </source>
</evidence>
<name>A0A9D7SDQ8_9BACT</name>
<protein>
    <submittedName>
        <fullName evidence="1">DUF1835 domain-containing protein</fullName>
    </submittedName>
</protein>